<dbReference type="PROSITE" id="PS50112">
    <property type="entry name" value="PAS"/>
    <property type="match status" value="1"/>
</dbReference>
<keyword evidence="8" id="KW-0812">Transmembrane</keyword>
<keyword evidence="6 11" id="KW-0067">ATP-binding</keyword>
<dbReference type="AlphaFoldDB" id="A0A4Q0Y6U6"/>
<dbReference type="PROSITE" id="PS50109">
    <property type="entry name" value="HIS_KIN"/>
    <property type="match status" value="1"/>
</dbReference>
<dbReference type="SUPFAM" id="SSF55785">
    <property type="entry name" value="PYP-like sensor domain (PAS domain)"/>
    <property type="match status" value="1"/>
</dbReference>
<dbReference type="Pfam" id="PF13426">
    <property type="entry name" value="PAS_9"/>
    <property type="match status" value="1"/>
</dbReference>
<feature type="transmembrane region" description="Helical" evidence="8">
    <location>
        <begin position="333"/>
        <end position="357"/>
    </location>
</feature>
<organism evidence="11 12">
    <name type="scientific">Halarcobacter anaerophilus</name>
    <dbReference type="NCBI Taxonomy" id="877500"/>
    <lineage>
        <taxon>Bacteria</taxon>
        <taxon>Pseudomonadati</taxon>
        <taxon>Campylobacterota</taxon>
        <taxon>Epsilonproteobacteria</taxon>
        <taxon>Campylobacterales</taxon>
        <taxon>Arcobacteraceae</taxon>
        <taxon>Halarcobacter</taxon>
    </lineage>
</organism>
<evidence type="ECO:0000256" key="4">
    <source>
        <dbReference type="ARBA" id="ARBA00022741"/>
    </source>
</evidence>
<comment type="caution">
    <text evidence="11">The sequence shown here is derived from an EMBL/GenBank/DDBJ whole genome shotgun (WGS) entry which is preliminary data.</text>
</comment>
<accession>A0A4Q0Y6U6</accession>
<protein>
    <recommendedName>
        <fullName evidence="2">histidine kinase</fullName>
        <ecNumber evidence="2">2.7.13.3</ecNumber>
    </recommendedName>
</protein>
<evidence type="ECO:0000256" key="1">
    <source>
        <dbReference type="ARBA" id="ARBA00000085"/>
    </source>
</evidence>
<dbReference type="NCBIfam" id="TIGR00229">
    <property type="entry name" value="sensory_box"/>
    <property type="match status" value="1"/>
</dbReference>
<dbReference type="STRING" id="877500.GCA_000935065_01329"/>
<keyword evidence="12" id="KW-1185">Reference proteome</keyword>
<evidence type="ECO:0000256" key="5">
    <source>
        <dbReference type="ARBA" id="ARBA00022777"/>
    </source>
</evidence>
<dbReference type="InterPro" id="IPR003594">
    <property type="entry name" value="HATPase_dom"/>
</dbReference>
<dbReference type="GO" id="GO:0005524">
    <property type="term" value="F:ATP binding"/>
    <property type="evidence" value="ECO:0007669"/>
    <property type="project" value="UniProtKB-KW"/>
</dbReference>
<evidence type="ECO:0000256" key="6">
    <source>
        <dbReference type="ARBA" id="ARBA00022840"/>
    </source>
</evidence>
<dbReference type="Proteomes" id="UP000290191">
    <property type="component" value="Unassembled WGS sequence"/>
</dbReference>
<keyword evidence="8" id="KW-1133">Transmembrane helix</keyword>
<keyword evidence="8" id="KW-0472">Membrane</keyword>
<feature type="domain" description="Histidine kinase" evidence="9">
    <location>
        <begin position="512"/>
        <end position="725"/>
    </location>
</feature>
<dbReference type="InterPro" id="IPR036097">
    <property type="entry name" value="HisK_dim/P_sf"/>
</dbReference>
<dbReference type="InterPro" id="IPR005467">
    <property type="entry name" value="His_kinase_dom"/>
</dbReference>
<keyword evidence="7" id="KW-0902">Two-component regulatory system</keyword>
<dbReference type="Pfam" id="PF04392">
    <property type="entry name" value="ABC_sub_bind"/>
    <property type="match status" value="1"/>
</dbReference>
<dbReference type="Gene3D" id="3.40.50.2300">
    <property type="match status" value="1"/>
</dbReference>
<dbReference type="InterPro" id="IPR036890">
    <property type="entry name" value="HATPase_C_sf"/>
</dbReference>
<dbReference type="Gene3D" id="3.30.565.10">
    <property type="entry name" value="Histidine kinase-like ATPase, C-terminal domain"/>
    <property type="match status" value="1"/>
</dbReference>
<dbReference type="EMBL" id="PDKO01000002">
    <property type="protein sequence ID" value="RXJ64221.1"/>
    <property type="molecule type" value="Genomic_DNA"/>
</dbReference>
<evidence type="ECO:0000313" key="12">
    <source>
        <dbReference type="Proteomes" id="UP000290191"/>
    </source>
</evidence>
<keyword evidence="3" id="KW-0808">Transferase</keyword>
<feature type="domain" description="PAS" evidence="10">
    <location>
        <begin position="375"/>
        <end position="438"/>
    </location>
</feature>
<dbReference type="SUPFAM" id="SSF55874">
    <property type="entry name" value="ATPase domain of HSP90 chaperone/DNA topoisomerase II/histidine kinase"/>
    <property type="match status" value="1"/>
</dbReference>
<reference evidence="11 12" key="1">
    <citation type="submission" date="2017-10" db="EMBL/GenBank/DDBJ databases">
        <title>Genomics of the genus Arcobacter.</title>
        <authorList>
            <person name="Perez-Cataluna A."/>
            <person name="Figueras M.J."/>
        </authorList>
    </citation>
    <scope>NUCLEOTIDE SEQUENCE [LARGE SCALE GENOMIC DNA]</scope>
    <source>
        <strain evidence="11 12">DSM 24636</strain>
    </source>
</reference>
<evidence type="ECO:0000259" key="9">
    <source>
        <dbReference type="PROSITE" id="PS50109"/>
    </source>
</evidence>
<dbReference type="Pfam" id="PF02518">
    <property type="entry name" value="HATPase_c"/>
    <property type="match status" value="1"/>
</dbReference>
<dbReference type="PANTHER" id="PTHR43065:SF46">
    <property type="entry name" value="C4-DICARBOXYLATE TRANSPORT SENSOR PROTEIN DCTB"/>
    <property type="match status" value="1"/>
</dbReference>
<evidence type="ECO:0000256" key="8">
    <source>
        <dbReference type="SAM" id="Phobius"/>
    </source>
</evidence>
<keyword evidence="5" id="KW-0418">Kinase</keyword>
<dbReference type="InterPro" id="IPR000014">
    <property type="entry name" value="PAS"/>
</dbReference>
<dbReference type="GO" id="GO:0000155">
    <property type="term" value="F:phosphorelay sensor kinase activity"/>
    <property type="evidence" value="ECO:0007669"/>
    <property type="project" value="InterPro"/>
</dbReference>
<name>A0A4Q0Y6U6_9BACT</name>
<evidence type="ECO:0000313" key="11">
    <source>
        <dbReference type="EMBL" id="RXJ64221.1"/>
    </source>
</evidence>
<evidence type="ECO:0000259" key="10">
    <source>
        <dbReference type="PROSITE" id="PS50112"/>
    </source>
</evidence>
<dbReference type="Gene3D" id="1.10.287.130">
    <property type="match status" value="1"/>
</dbReference>
<dbReference type="SMART" id="SM00387">
    <property type="entry name" value="HATPase_c"/>
    <property type="match status" value="1"/>
</dbReference>
<proteinExistence type="predicted"/>
<sequence length="725" mass="85552">MKMKKLLFLFILLFTINLSASSILILNSYHKGYEWSDNIINGMENFFYKKRDLDINILYMDSKRVTSKEYYESLEKLYKVQLKNRKYDLIIAVDRFAYDFILKNYYEFFTTEPILAVGIENFSYEKAEKYGVANRVSALLEKRDLQGNVDIIRTIFPSIKKLYIINDKSLNALHTEPLIYNLIDNFNGSFDLIYLKEDNLENLKKKFSEKEESSAALFIRFYKNKNGELNKNQEIADFIKNAKIPIFVTDSIFIKRGATGGKVIDLNRFGQTSGQMALDILSKKTNKIVESKDLYYIFDSTKLGEFTLPVDALKVPYELVNKRLTYYDRHRGFINFVFTISPLLIFLILGLIHNIYMRKQVEKDLRRRIEFDETLLNAIESPIFWEDFQGVIVDSNETFCKLLKLTCKDLYGKKLEDFKNNKYVKSVIEILDKYKQNEDENYEFDYFDDNLKKRIYLVKQEKFKDEKTKSEGFVTIFTDITKEKEITLEKQKNRQFVIQQSKLAEIGEVFSSIAHQWKSPLVEITAIAQELFYTKKCKDLKEDDSFVKDIMNQVTYMTNTINDFQKFIMPSNKEIEFNIKEAIESMLQIVHHNMKYNNIKISLYIKEDTKLEVYGYKNEFMQSCLNIVNNAKDALLSKDYKNRRIDIKLFNEKNWLIIKIKDNAGGIKKKNMNKIFEPYFTTKDNGHGIGLYMTKVIIEDKMKGKIFVENVEEGAMFTIKLEQNR</sequence>
<dbReference type="InterPro" id="IPR007487">
    <property type="entry name" value="ABC_transpt-TYRBP-like"/>
</dbReference>
<evidence type="ECO:0000256" key="3">
    <source>
        <dbReference type="ARBA" id="ARBA00022679"/>
    </source>
</evidence>
<keyword evidence="4" id="KW-0547">Nucleotide-binding</keyword>
<dbReference type="Gene3D" id="3.30.450.20">
    <property type="entry name" value="PAS domain"/>
    <property type="match status" value="1"/>
</dbReference>
<dbReference type="OrthoDB" id="5348533at2"/>
<gene>
    <name evidence="11" type="ORF">CRV06_04625</name>
</gene>
<dbReference type="InterPro" id="IPR004358">
    <property type="entry name" value="Sig_transdc_His_kin-like_C"/>
</dbReference>
<comment type="catalytic activity">
    <reaction evidence="1">
        <text>ATP + protein L-histidine = ADP + protein N-phospho-L-histidine.</text>
        <dbReference type="EC" id="2.7.13.3"/>
    </reaction>
</comment>
<evidence type="ECO:0000256" key="7">
    <source>
        <dbReference type="ARBA" id="ARBA00023012"/>
    </source>
</evidence>
<evidence type="ECO:0000256" key="2">
    <source>
        <dbReference type="ARBA" id="ARBA00012438"/>
    </source>
</evidence>
<dbReference type="InterPro" id="IPR035965">
    <property type="entry name" value="PAS-like_dom_sf"/>
</dbReference>
<dbReference type="SUPFAM" id="SSF47384">
    <property type="entry name" value="Homodimeric domain of signal transducing histidine kinase"/>
    <property type="match status" value="1"/>
</dbReference>
<dbReference type="EC" id="2.7.13.3" evidence="2"/>
<dbReference type="PRINTS" id="PR00344">
    <property type="entry name" value="BCTRLSENSOR"/>
</dbReference>
<dbReference type="PANTHER" id="PTHR43065">
    <property type="entry name" value="SENSOR HISTIDINE KINASE"/>
    <property type="match status" value="1"/>
</dbReference>